<reference evidence="5 6" key="1">
    <citation type="submission" date="2024-02" db="EMBL/GenBank/DDBJ databases">
        <title>Bacterial strain from lacustrine sediment.</title>
        <authorList>
            <person name="Petit C."/>
            <person name="Fadhlaoui K."/>
        </authorList>
    </citation>
    <scope>NUCLEOTIDE SEQUENCE [LARGE SCALE GENOMIC DNA]</scope>
    <source>
        <strain evidence="5 6">IPX-CK</strain>
    </source>
</reference>
<dbReference type="Pfam" id="PF00929">
    <property type="entry name" value="RNase_T"/>
    <property type="match status" value="1"/>
</dbReference>
<keyword evidence="3 5" id="KW-0269">Exonuclease</keyword>
<organism evidence="5 6">
    <name type="scientific">Kineothrix sedimenti</name>
    <dbReference type="NCBI Taxonomy" id="3123317"/>
    <lineage>
        <taxon>Bacteria</taxon>
        <taxon>Bacillati</taxon>
        <taxon>Bacillota</taxon>
        <taxon>Clostridia</taxon>
        <taxon>Lachnospirales</taxon>
        <taxon>Lachnospiraceae</taxon>
        <taxon>Kineothrix</taxon>
    </lineage>
</organism>
<dbReference type="InterPro" id="IPR047201">
    <property type="entry name" value="ERI-1_3'hExo-like"/>
</dbReference>
<dbReference type="PANTHER" id="PTHR23044">
    <property type="entry name" value="3'-5' EXONUCLEASE ERI1-RELATED"/>
    <property type="match status" value="1"/>
</dbReference>
<evidence type="ECO:0000259" key="4">
    <source>
        <dbReference type="SMART" id="SM00479"/>
    </source>
</evidence>
<evidence type="ECO:0000313" key="6">
    <source>
        <dbReference type="Proteomes" id="UP001451571"/>
    </source>
</evidence>
<dbReference type="InterPro" id="IPR036397">
    <property type="entry name" value="RNaseH_sf"/>
</dbReference>
<dbReference type="InterPro" id="IPR013520">
    <property type="entry name" value="Ribonucl_H"/>
</dbReference>
<sequence length="316" mass="37755">MNYIVFDLEWNQSNTGKDEEVKTVPFEIIEIGALKLNDNFEITGEFNRLIKPQIYHEMHHITRKLIHLQIEELENESFFIDVIHDFLTWCGTDYMFCTWGPLDLTELQRNMRYYDIPLLSDRPLKFYDVQKLFSIGFEDKKSRRTLEYAIDFLNIGKDIPFHRAFSDAYYTAKILAHIDKELLSNFSFDVFVAPASKKEEVYAVFDNYTKYISREFDSKQDVLDDREIMSTKCYLCRKNIKRKIKWFTPNGKHYYSVGYCNSHGFMKAKVRIKKSENDKIYAIKTTKFISEEDVLEIKEKQGRARQQKKERNKYGR</sequence>
<dbReference type="SUPFAM" id="SSF53098">
    <property type="entry name" value="Ribonuclease H-like"/>
    <property type="match status" value="1"/>
</dbReference>
<dbReference type="InterPro" id="IPR051274">
    <property type="entry name" value="3-5_Exoribonuclease"/>
</dbReference>
<evidence type="ECO:0000313" key="5">
    <source>
        <dbReference type="EMBL" id="XAH74147.1"/>
    </source>
</evidence>
<gene>
    <name evidence="5" type="ORF">V6984_22045</name>
</gene>
<keyword evidence="1" id="KW-0540">Nuclease</keyword>
<dbReference type="RefSeq" id="WP_342757741.1">
    <property type="nucleotide sequence ID" value="NZ_CP146256.1"/>
</dbReference>
<evidence type="ECO:0000256" key="1">
    <source>
        <dbReference type="ARBA" id="ARBA00022722"/>
    </source>
</evidence>
<evidence type="ECO:0000256" key="3">
    <source>
        <dbReference type="ARBA" id="ARBA00022839"/>
    </source>
</evidence>
<dbReference type="Gene3D" id="3.30.420.10">
    <property type="entry name" value="Ribonuclease H-like superfamily/Ribonuclease H"/>
    <property type="match status" value="1"/>
</dbReference>
<proteinExistence type="predicted"/>
<dbReference type="EMBL" id="CP146256">
    <property type="protein sequence ID" value="XAH74147.1"/>
    <property type="molecule type" value="Genomic_DNA"/>
</dbReference>
<dbReference type="CDD" id="cd06133">
    <property type="entry name" value="ERI-1_3'hExo_like"/>
    <property type="match status" value="1"/>
</dbReference>
<protein>
    <submittedName>
        <fullName evidence="5">3'-5' exonuclease</fullName>
        <ecNumber evidence="5">3.1.-.-</ecNumber>
    </submittedName>
</protein>
<name>A0ABZ3EV72_9FIRM</name>
<keyword evidence="2 5" id="KW-0378">Hydrolase</keyword>
<dbReference type="InterPro" id="IPR012337">
    <property type="entry name" value="RNaseH-like_sf"/>
</dbReference>
<dbReference type="GO" id="GO:0004527">
    <property type="term" value="F:exonuclease activity"/>
    <property type="evidence" value="ECO:0007669"/>
    <property type="project" value="UniProtKB-KW"/>
</dbReference>
<evidence type="ECO:0000256" key="2">
    <source>
        <dbReference type="ARBA" id="ARBA00022801"/>
    </source>
</evidence>
<keyword evidence="6" id="KW-1185">Reference proteome</keyword>
<dbReference type="SMART" id="SM00479">
    <property type="entry name" value="EXOIII"/>
    <property type="match status" value="1"/>
</dbReference>
<dbReference type="Proteomes" id="UP001451571">
    <property type="component" value="Chromosome"/>
</dbReference>
<dbReference type="EC" id="3.1.-.-" evidence="5"/>
<accession>A0ABZ3EV72</accession>
<feature type="domain" description="Exonuclease" evidence="4">
    <location>
        <begin position="2"/>
        <end position="184"/>
    </location>
</feature>
<dbReference type="PANTHER" id="PTHR23044:SF61">
    <property type="entry name" value="3'-5' EXORIBONUCLEASE 1-RELATED"/>
    <property type="match status" value="1"/>
</dbReference>